<name>A0A0G0FU13_9BACT</name>
<proteinExistence type="inferred from homology"/>
<evidence type="ECO:0000256" key="4">
    <source>
        <dbReference type="ARBA" id="ARBA00023235"/>
    </source>
</evidence>
<dbReference type="NCBIfam" id="TIGR00431">
    <property type="entry name" value="TruB"/>
    <property type="match status" value="1"/>
</dbReference>
<evidence type="ECO:0000256" key="3">
    <source>
        <dbReference type="ARBA" id="ARBA00022694"/>
    </source>
</evidence>
<evidence type="ECO:0000313" key="8">
    <source>
        <dbReference type="Proteomes" id="UP000034044"/>
    </source>
</evidence>
<evidence type="ECO:0000313" key="7">
    <source>
        <dbReference type="EMBL" id="KKQ21367.1"/>
    </source>
</evidence>
<dbReference type="PANTHER" id="PTHR13767:SF2">
    <property type="entry name" value="PSEUDOURIDYLATE SYNTHASE TRUB1"/>
    <property type="match status" value="1"/>
</dbReference>
<dbReference type="Gene3D" id="3.30.2350.10">
    <property type="entry name" value="Pseudouridine synthase"/>
    <property type="match status" value="1"/>
</dbReference>
<dbReference type="InterPro" id="IPR020103">
    <property type="entry name" value="PsdUridine_synth_cat_dom_sf"/>
</dbReference>
<dbReference type="PANTHER" id="PTHR13767">
    <property type="entry name" value="TRNA-PSEUDOURIDINE SYNTHASE"/>
    <property type="match status" value="1"/>
</dbReference>
<comment type="similarity">
    <text evidence="2 5">Belongs to the pseudouridine synthase TruB family. Type 1 subfamily.</text>
</comment>
<dbReference type="HAMAP" id="MF_01080">
    <property type="entry name" value="TruB_bact"/>
    <property type="match status" value="1"/>
</dbReference>
<evidence type="ECO:0000259" key="6">
    <source>
        <dbReference type="Pfam" id="PF01509"/>
    </source>
</evidence>
<evidence type="ECO:0000256" key="5">
    <source>
        <dbReference type="HAMAP-Rule" id="MF_01080"/>
    </source>
</evidence>
<accession>A0A0G0FU13</accession>
<feature type="active site" description="Nucleophile" evidence="5">
    <location>
        <position position="44"/>
    </location>
</feature>
<dbReference type="InterPro" id="IPR014780">
    <property type="entry name" value="tRNA_psdUridine_synth_TruB"/>
</dbReference>
<feature type="domain" description="Pseudouridine synthase II N-terminal" evidence="6">
    <location>
        <begin position="29"/>
        <end position="177"/>
    </location>
</feature>
<dbReference type="PATRIC" id="fig|1619010.3.peg.598"/>
<comment type="caution">
    <text evidence="7">The sequence shown here is derived from an EMBL/GenBank/DDBJ whole genome shotgun (WGS) entry which is preliminary data.</text>
</comment>
<sequence>MNLIKMKNKIFAIYKPKGLTSNDVLEKLRKITGIRKIGHAGTLDPLAKGVLVVGIGKATKELGKIVMEKKEYLAKIKFGFYSETDDEEGVKTEIKVDRKPAINEIRNIIGRFEGEIMQKPPIYSAIKIKGKEAYKLARQGKKIKLPARKVCVKSIKIIKYKWPYLWLKVITGSGVYIRALARDMGKELKVGGYLAGLERTKIGEFSKEKSLTINKFRKIIKAEK</sequence>
<dbReference type="GO" id="GO:0031119">
    <property type="term" value="P:tRNA pseudouridine synthesis"/>
    <property type="evidence" value="ECO:0007669"/>
    <property type="project" value="UniProtKB-UniRule"/>
</dbReference>
<dbReference type="CDD" id="cd02573">
    <property type="entry name" value="PseudoU_synth_EcTruB"/>
    <property type="match status" value="1"/>
</dbReference>
<dbReference type="GO" id="GO:1990481">
    <property type="term" value="P:mRNA pseudouridine synthesis"/>
    <property type="evidence" value="ECO:0007669"/>
    <property type="project" value="TreeGrafter"/>
</dbReference>
<dbReference type="Pfam" id="PF01509">
    <property type="entry name" value="TruB_N"/>
    <property type="match status" value="1"/>
</dbReference>
<evidence type="ECO:0000256" key="2">
    <source>
        <dbReference type="ARBA" id="ARBA00005642"/>
    </source>
</evidence>
<dbReference type="EMBL" id="LBSR01000021">
    <property type="protein sequence ID" value="KKQ21367.1"/>
    <property type="molecule type" value="Genomic_DNA"/>
</dbReference>
<dbReference type="InterPro" id="IPR002501">
    <property type="entry name" value="PsdUridine_synth_N"/>
</dbReference>
<protein>
    <recommendedName>
        <fullName evidence="5">tRNA pseudouridine synthase B</fullName>
        <ecNumber evidence="5">5.4.99.25</ecNumber>
    </recommendedName>
    <alternativeName>
        <fullName evidence="5">tRNA pseudouridine(55) synthase</fullName>
        <shortName evidence="5">Psi55 synthase</shortName>
    </alternativeName>
    <alternativeName>
        <fullName evidence="5">tRNA pseudouridylate synthase</fullName>
    </alternativeName>
    <alternativeName>
        <fullName evidence="5">tRNA-uridine isomerase</fullName>
    </alternativeName>
</protein>
<dbReference type="GO" id="GO:0160148">
    <property type="term" value="F:tRNA pseudouridine(55) synthase activity"/>
    <property type="evidence" value="ECO:0007669"/>
    <property type="project" value="UniProtKB-EC"/>
</dbReference>
<keyword evidence="4 5" id="KW-0413">Isomerase</keyword>
<keyword evidence="3 5" id="KW-0819">tRNA processing</keyword>
<reference evidence="7 8" key="1">
    <citation type="journal article" date="2015" name="Nature">
        <title>rRNA introns, odd ribosomes, and small enigmatic genomes across a large radiation of phyla.</title>
        <authorList>
            <person name="Brown C.T."/>
            <person name="Hug L.A."/>
            <person name="Thomas B.C."/>
            <person name="Sharon I."/>
            <person name="Castelle C.J."/>
            <person name="Singh A."/>
            <person name="Wilkins M.J."/>
            <person name="Williams K.H."/>
            <person name="Banfield J.F."/>
        </authorList>
    </citation>
    <scope>NUCLEOTIDE SEQUENCE [LARGE SCALE GENOMIC DNA]</scope>
</reference>
<comment type="catalytic activity">
    <reaction evidence="1 5">
        <text>uridine(55) in tRNA = pseudouridine(55) in tRNA</text>
        <dbReference type="Rhea" id="RHEA:42532"/>
        <dbReference type="Rhea" id="RHEA-COMP:10101"/>
        <dbReference type="Rhea" id="RHEA-COMP:10102"/>
        <dbReference type="ChEBI" id="CHEBI:65314"/>
        <dbReference type="ChEBI" id="CHEBI:65315"/>
        <dbReference type="EC" id="5.4.99.25"/>
    </reaction>
</comment>
<comment type="function">
    <text evidence="5">Responsible for synthesis of pseudouridine from uracil-55 in the psi GC loop of transfer RNAs.</text>
</comment>
<dbReference type="SUPFAM" id="SSF55120">
    <property type="entry name" value="Pseudouridine synthase"/>
    <property type="match status" value="1"/>
</dbReference>
<dbReference type="AlphaFoldDB" id="A0A0G0FU13"/>
<gene>
    <name evidence="5" type="primary">truB</name>
    <name evidence="7" type="ORF">US36_C0021G0004</name>
</gene>
<organism evidence="7 8">
    <name type="scientific">Candidatus Wolfebacteria bacterium GW2011_GWC1_37_10</name>
    <dbReference type="NCBI Taxonomy" id="1619010"/>
    <lineage>
        <taxon>Bacteria</taxon>
        <taxon>Candidatus Wolfeibacteriota</taxon>
    </lineage>
</organism>
<dbReference type="Proteomes" id="UP000034044">
    <property type="component" value="Unassembled WGS sequence"/>
</dbReference>
<evidence type="ECO:0000256" key="1">
    <source>
        <dbReference type="ARBA" id="ARBA00000385"/>
    </source>
</evidence>
<dbReference type="EC" id="5.4.99.25" evidence="5"/>
<dbReference type="GO" id="GO:0003723">
    <property type="term" value="F:RNA binding"/>
    <property type="evidence" value="ECO:0007669"/>
    <property type="project" value="InterPro"/>
</dbReference>